<feature type="compositionally biased region" description="Acidic residues" evidence="1">
    <location>
        <begin position="843"/>
        <end position="865"/>
    </location>
</feature>
<evidence type="ECO:0000256" key="1">
    <source>
        <dbReference type="SAM" id="MobiDB-lite"/>
    </source>
</evidence>
<keyword evidence="4" id="KW-1185">Reference proteome</keyword>
<feature type="compositionally biased region" description="Polar residues" evidence="1">
    <location>
        <begin position="914"/>
        <end position="930"/>
    </location>
</feature>
<protein>
    <recommendedName>
        <fullName evidence="2">Putative zinc-finger domain-containing protein</fullName>
    </recommendedName>
</protein>
<feature type="region of interest" description="Disordered" evidence="1">
    <location>
        <begin position="973"/>
        <end position="1016"/>
    </location>
</feature>
<gene>
    <name evidence="3" type="ORF">B0T17DRAFT_588395</name>
</gene>
<dbReference type="InterPro" id="IPR019607">
    <property type="entry name" value="Putative_zinc-finger_domain"/>
</dbReference>
<feature type="compositionally biased region" description="Low complexity" evidence="1">
    <location>
        <begin position="995"/>
        <end position="1010"/>
    </location>
</feature>
<feature type="compositionally biased region" description="Polar residues" evidence="1">
    <location>
        <begin position="793"/>
        <end position="812"/>
    </location>
</feature>
<feature type="compositionally biased region" description="Polar residues" evidence="1">
    <location>
        <begin position="616"/>
        <end position="629"/>
    </location>
</feature>
<feature type="domain" description="Putative zinc-finger" evidence="2">
    <location>
        <begin position="1094"/>
        <end position="1114"/>
    </location>
</feature>
<feature type="compositionally biased region" description="Polar residues" evidence="1">
    <location>
        <begin position="832"/>
        <end position="842"/>
    </location>
</feature>
<feature type="region of interest" description="Disordered" evidence="1">
    <location>
        <begin position="333"/>
        <end position="521"/>
    </location>
</feature>
<feature type="compositionally biased region" description="Polar residues" evidence="1">
    <location>
        <begin position="467"/>
        <end position="517"/>
    </location>
</feature>
<sequence>MSQYHYPYDYGQYQGQQPPQQPISQNSFDFNANHIPGLGITGPPTGGNSYHVTPTTGSWPHPYSSPANIQAASQPKQAEPSSGGRHPQAASPKIVTATTAKAPTQPVLLAAHTVLNSDVEEGELSEGQFEDLYEPRQPARPAHHILPRKPPPAVIQSQPTSAIDTPDAEFYGNDEEDGEAAANEKPDTVAGRERSGSYSPFLSPREIQSDGPTPPGFADNATASKPSSGQTQSNTQDQMSLVPGLKYTPQGNSIGSKFKPAQIGTQTSHPPGASLGPFKSLPEAKKEAQKAILRLWPLGVKFQDYIGEGFDEKVVKGLFDDLHLDTTLGKLEPSQISKQKSPPRQVAAAAPLKARQSAESASASTKDTTSTTDQKGKGEERKDRIARLLALKASKAPTAPAATASNPKQPPSQPKSNLSQESQTNTAASPAAPPKSKSYGEKELLIQQRMAALQKSREAQAQAQAQKLATSKPSSGATQASDNGGNSVVSQPSLASSRPESSAATQDQTSRSQTASSIPGLLMSAAQQTLSAHPRKRPVALDFVEYSSTVGPLKRPFGQDRKETSLVIDVSDASDDEEMDMDMESPVEDPSSMQNSGTPAQRGPSIRDFPPLTDMYSRQFSSPAPQSHTPPGGLVNGKKRETELDLEIQEMKRKIAEAEARRLAKKSSAESQTPNQTRRTPELKDNEPTQPPPARQVVSMSSSDRSDGPSAQLISEAASAKLPKRSELSQLGHLEKVERRGRIVSLDLPRIDESVEKKMNRLRQLREEELRLQAEIDERLAEKKRLTEELDQLATTPTDTTPQSSELDSSVASVPPPPQTGSASGAGDLLVLSSTTSPYTSEQSDETDDVSMDEDDDDDDDDEPSQESSQQPTPSREASEPQQTTANEISASAVATQNDLDVNTVNEDDAVNSLGETSQDSSSPEVTDSLESQREPEAALPRDDVVSDVIDTGDKIGTDISQPDTAAVIEIASTGVPPQTDPTKLDETTPMELESSSSPAPASPISNSIADGNIDEAGLPDQISVVAQPREEIQEIETEGARESAPASKAALMPYDSPLRYFHGYRFHSGYKDAVPGGLKSLTYSNRIDVLKPLCPDELAGRPCSESCKFQHMKSISAPDDQILLELGKADEYSGEQKARFIQGLREVLQQFRNNKVKDFDAIAQGIVEYRSRFSGDKSKVLPSLEGVTL</sequence>
<feature type="compositionally biased region" description="Basic and acidic residues" evidence="1">
    <location>
        <begin position="374"/>
        <end position="386"/>
    </location>
</feature>
<reference evidence="3" key="1">
    <citation type="submission" date="2023-06" db="EMBL/GenBank/DDBJ databases">
        <title>Genome-scale phylogeny and comparative genomics of the fungal order Sordariales.</title>
        <authorList>
            <consortium name="Lawrence Berkeley National Laboratory"/>
            <person name="Hensen N."/>
            <person name="Bonometti L."/>
            <person name="Westerberg I."/>
            <person name="Brannstrom I.O."/>
            <person name="Guillou S."/>
            <person name="Cros-Aarteil S."/>
            <person name="Calhoun S."/>
            <person name="Haridas S."/>
            <person name="Kuo A."/>
            <person name="Mondo S."/>
            <person name="Pangilinan J."/>
            <person name="Riley R."/>
            <person name="LaButti K."/>
            <person name="Andreopoulos B."/>
            <person name="Lipzen A."/>
            <person name="Chen C."/>
            <person name="Yanf M."/>
            <person name="Daum C."/>
            <person name="Ng V."/>
            <person name="Clum A."/>
            <person name="Steindorff A."/>
            <person name="Ohm R."/>
            <person name="Martin F."/>
            <person name="Silar P."/>
            <person name="Natvig D."/>
            <person name="Lalanne C."/>
            <person name="Gautier V."/>
            <person name="Ament-velasquez S.L."/>
            <person name="Kruys A."/>
            <person name="Hutchinson M.I."/>
            <person name="Powell A.J."/>
            <person name="Barry K."/>
            <person name="Miller A.N."/>
            <person name="Grigoriev I.V."/>
            <person name="Debuchy R."/>
            <person name="Gladieux P."/>
            <person name="Thoren M.H."/>
            <person name="Johannesson H."/>
        </authorList>
    </citation>
    <scope>NUCLEOTIDE SEQUENCE</scope>
    <source>
        <strain evidence="3">SMH3391-2</strain>
    </source>
</reference>
<feature type="region of interest" description="Disordered" evidence="1">
    <location>
        <begin position="119"/>
        <end position="279"/>
    </location>
</feature>
<feature type="region of interest" description="Disordered" evidence="1">
    <location>
        <begin position="1"/>
        <end position="101"/>
    </location>
</feature>
<feature type="compositionally biased region" description="Basic and acidic residues" evidence="1">
    <location>
        <begin position="638"/>
        <end position="662"/>
    </location>
</feature>
<feature type="compositionally biased region" description="Polar residues" evidence="1">
    <location>
        <begin position="669"/>
        <end position="678"/>
    </location>
</feature>
<name>A0AA39X6I4_9PEZI</name>
<feature type="compositionally biased region" description="Low complexity" evidence="1">
    <location>
        <begin position="866"/>
        <end position="875"/>
    </location>
</feature>
<feature type="region of interest" description="Disordered" evidence="1">
    <location>
        <begin position="550"/>
        <end position="735"/>
    </location>
</feature>
<feature type="compositionally biased region" description="Polar residues" evidence="1">
    <location>
        <begin position="221"/>
        <end position="239"/>
    </location>
</feature>
<feature type="compositionally biased region" description="Low complexity" evidence="1">
    <location>
        <begin position="35"/>
        <end position="47"/>
    </location>
</feature>
<proteinExistence type="predicted"/>
<feature type="compositionally biased region" description="Polar residues" evidence="1">
    <location>
        <begin position="65"/>
        <end position="80"/>
    </location>
</feature>
<dbReference type="EMBL" id="JAULSR010000002">
    <property type="protein sequence ID" value="KAK0628201.1"/>
    <property type="molecule type" value="Genomic_DNA"/>
</dbReference>
<feature type="region of interest" description="Disordered" evidence="1">
    <location>
        <begin position="787"/>
        <end position="947"/>
    </location>
</feature>
<organism evidence="3 4">
    <name type="scientific">Bombardia bombarda</name>
    <dbReference type="NCBI Taxonomy" id="252184"/>
    <lineage>
        <taxon>Eukaryota</taxon>
        <taxon>Fungi</taxon>
        <taxon>Dikarya</taxon>
        <taxon>Ascomycota</taxon>
        <taxon>Pezizomycotina</taxon>
        <taxon>Sordariomycetes</taxon>
        <taxon>Sordariomycetidae</taxon>
        <taxon>Sordariales</taxon>
        <taxon>Lasiosphaeriaceae</taxon>
        <taxon>Bombardia</taxon>
    </lineage>
</organism>
<evidence type="ECO:0000313" key="4">
    <source>
        <dbReference type="Proteomes" id="UP001174934"/>
    </source>
</evidence>
<feature type="compositionally biased region" description="Acidic residues" evidence="1">
    <location>
        <begin position="119"/>
        <end position="132"/>
    </location>
</feature>
<dbReference type="Proteomes" id="UP001174934">
    <property type="component" value="Unassembled WGS sequence"/>
</dbReference>
<feature type="compositionally biased region" description="Low complexity" evidence="1">
    <location>
        <begin position="357"/>
        <end position="372"/>
    </location>
</feature>
<feature type="compositionally biased region" description="Basic and acidic residues" evidence="1">
    <location>
        <begin position="182"/>
        <end position="195"/>
    </location>
</feature>
<dbReference type="AlphaFoldDB" id="A0AA39X6I4"/>
<feature type="compositionally biased region" description="Low complexity" evidence="1">
    <location>
        <begin position="389"/>
        <end position="407"/>
    </location>
</feature>
<feature type="compositionally biased region" description="Polar residues" evidence="1">
    <location>
        <begin position="48"/>
        <end position="58"/>
    </location>
</feature>
<accession>A0AA39X6I4</accession>
<feature type="compositionally biased region" description="Basic and acidic residues" evidence="1">
    <location>
        <begin position="931"/>
        <end position="945"/>
    </location>
</feature>
<feature type="compositionally biased region" description="Low complexity" evidence="1">
    <location>
        <begin position="1"/>
        <end position="18"/>
    </location>
</feature>
<feature type="compositionally biased region" description="Polar residues" evidence="1">
    <location>
        <begin position="880"/>
        <end position="905"/>
    </location>
</feature>
<evidence type="ECO:0000259" key="2">
    <source>
        <dbReference type="Pfam" id="PF10650"/>
    </source>
</evidence>
<feature type="compositionally biased region" description="Acidic residues" evidence="1">
    <location>
        <begin position="572"/>
        <end position="587"/>
    </location>
</feature>
<feature type="compositionally biased region" description="Low complexity" evidence="1">
    <location>
        <begin position="427"/>
        <end position="437"/>
    </location>
</feature>
<comment type="caution">
    <text evidence="3">The sequence shown here is derived from an EMBL/GenBank/DDBJ whole genome shotgun (WGS) entry which is preliminary data.</text>
</comment>
<evidence type="ECO:0000313" key="3">
    <source>
        <dbReference type="EMBL" id="KAK0628201.1"/>
    </source>
</evidence>
<dbReference type="Pfam" id="PF10650">
    <property type="entry name" value="zf-C3H1"/>
    <property type="match status" value="1"/>
</dbReference>